<dbReference type="AlphaFoldDB" id="A0A7S4IHL4"/>
<protein>
    <submittedName>
        <fullName evidence="3">Uncharacterized protein</fullName>
    </submittedName>
</protein>
<dbReference type="EMBL" id="HBKO01024156">
    <property type="protein sequence ID" value="CAE2229423.1"/>
    <property type="molecule type" value="Transcribed_RNA"/>
</dbReference>
<gene>
    <name evidence="3" type="ORF">CPOL0286_LOCUS10942</name>
</gene>
<organism evidence="3">
    <name type="scientific">Prymnesium polylepis</name>
    <dbReference type="NCBI Taxonomy" id="72548"/>
    <lineage>
        <taxon>Eukaryota</taxon>
        <taxon>Haptista</taxon>
        <taxon>Haptophyta</taxon>
        <taxon>Prymnesiophyceae</taxon>
        <taxon>Prymnesiales</taxon>
        <taxon>Prymnesiaceae</taxon>
        <taxon>Prymnesium</taxon>
    </lineage>
</organism>
<feature type="compositionally biased region" description="Polar residues" evidence="2">
    <location>
        <begin position="179"/>
        <end position="192"/>
    </location>
</feature>
<feature type="region of interest" description="Disordered" evidence="2">
    <location>
        <begin position="228"/>
        <end position="252"/>
    </location>
</feature>
<reference evidence="3" key="1">
    <citation type="submission" date="2021-01" db="EMBL/GenBank/DDBJ databases">
        <authorList>
            <person name="Corre E."/>
            <person name="Pelletier E."/>
            <person name="Niang G."/>
            <person name="Scheremetjew M."/>
            <person name="Finn R."/>
            <person name="Kale V."/>
            <person name="Holt S."/>
            <person name="Cochrane G."/>
            <person name="Meng A."/>
            <person name="Brown T."/>
            <person name="Cohen L."/>
        </authorList>
    </citation>
    <scope>NUCLEOTIDE SEQUENCE</scope>
    <source>
        <strain evidence="3">UIO037</strain>
    </source>
</reference>
<keyword evidence="1" id="KW-0175">Coiled coil</keyword>
<evidence type="ECO:0000256" key="2">
    <source>
        <dbReference type="SAM" id="MobiDB-lite"/>
    </source>
</evidence>
<evidence type="ECO:0000313" key="3">
    <source>
        <dbReference type="EMBL" id="CAE2229423.1"/>
    </source>
</evidence>
<name>A0A7S4IHL4_9EUKA</name>
<proteinExistence type="predicted"/>
<feature type="region of interest" description="Disordered" evidence="2">
    <location>
        <begin position="157"/>
        <end position="200"/>
    </location>
</feature>
<evidence type="ECO:0000256" key="1">
    <source>
        <dbReference type="SAM" id="Coils"/>
    </source>
</evidence>
<sequence length="320" mass="35686">MPCAAPTRICVRLEEVCVALPGVDHVFAGSHVVLAWTATPPPFVWVSSRRQTQPFVVTETLILPQSYIDRRASTVQDLLLVGAQYVYLVVLHRRNGRARLRTLAHTRFCLAAYSEADHERVDLALLRGRLRLSFRATAMAMSDTDVLAPLERSMPLARTRRRETDQGFTRLLPTDNGADDTQQRAASGSNGKRLSPPRIEAQPSHGLLQEDRLSALYAQLAQLRAARSRRKRAEGAARSPGGSGRRSRGAEEIERLQLELNVREQERANTEERLATAYGAVVRDLQRKVNQLTAERDELVLAIEGVRGGLIRSRLCSDII</sequence>
<feature type="coiled-coil region" evidence="1">
    <location>
        <begin position="253"/>
        <end position="302"/>
    </location>
</feature>
<accession>A0A7S4IHL4</accession>